<protein>
    <recommendedName>
        <fullName evidence="3">Peptidase M15A C-terminal domain-containing protein</fullName>
    </recommendedName>
</protein>
<evidence type="ECO:0008006" key="3">
    <source>
        <dbReference type="Google" id="ProtNLM"/>
    </source>
</evidence>
<dbReference type="Proteomes" id="UP000318453">
    <property type="component" value="Chromosome"/>
</dbReference>
<keyword evidence="2" id="KW-1185">Reference proteome</keyword>
<reference evidence="1" key="1">
    <citation type="submission" date="2019-08" db="EMBL/GenBank/DDBJ databases">
        <title>Carotenoids and Carotenoid Binding Proteins in the Halophilic Cyanobacterium Euhalothece sp. ZM00.</title>
        <authorList>
            <person name="Cho S.M."/>
            <person name="Song J.Y."/>
            <person name="Park Y.-I."/>
        </authorList>
    </citation>
    <scope>NUCLEOTIDE SEQUENCE [LARGE SCALE GENOMIC DNA]</scope>
    <source>
        <strain evidence="1">Z-M001</strain>
    </source>
</reference>
<proteinExistence type="predicted"/>
<sequence>MLIMEIGKYLSLEHFCTCTKTYTKYADQIDPYPQNLDSIVAIQALNTYILDPIIDHFGYDNFQLTYGFCSPDLKRFLNQKDPKTGVKNGRIDPSRDQHMAHEINRNGKYYCSRLGAACDFLILTVKSNEVIDWIISVKLPFDSLYYYGQTASGSDRPIHISYSRQHKKALWAFTTKGTPTRKGTEKWQKAIKN</sequence>
<accession>A0A5B8NI30</accession>
<dbReference type="InterPro" id="IPR009045">
    <property type="entry name" value="Zn_M74/Hedgehog-like"/>
</dbReference>
<gene>
    <name evidence="1" type="ORF">FRE64_00500</name>
</gene>
<dbReference type="AlphaFoldDB" id="A0A5B8NI30"/>
<evidence type="ECO:0000313" key="1">
    <source>
        <dbReference type="EMBL" id="QDZ38557.1"/>
    </source>
</evidence>
<dbReference type="EMBL" id="CP042326">
    <property type="protein sequence ID" value="QDZ38557.1"/>
    <property type="molecule type" value="Genomic_DNA"/>
</dbReference>
<evidence type="ECO:0000313" key="2">
    <source>
        <dbReference type="Proteomes" id="UP000318453"/>
    </source>
</evidence>
<organism evidence="1 2">
    <name type="scientific">Euhalothece natronophila Z-M001</name>
    <dbReference type="NCBI Taxonomy" id="522448"/>
    <lineage>
        <taxon>Bacteria</taxon>
        <taxon>Bacillati</taxon>
        <taxon>Cyanobacteriota</taxon>
        <taxon>Cyanophyceae</taxon>
        <taxon>Oscillatoriophycideae</taxon>
        <taxon>Chroococcales</taxon>
        <taxon>Halothecacae</taxon>
        <taxon>Halothece cluster</taxon>
        <taxon>Euhalothece</taxon>
    </lineage>
</organism>
<dbReference type="OrthoDB" id="450621at2"/>
<dbReference type="SUPFAM" id="SSF55166">
    <property type="entry name" value="Hedgehog/DD-peptidase"/>
    <property type="match status" value="1"/>
</dbReference>
<name>A0A5B8NI30_9CHRO</name>
<dbReference type="KEGG" id="enn:FRE64_00500"/>